<reference evidence="4 5" key="1">
    <citation type="submission" date="2016-10" db="EMBL/GenBank/DDBJ databases">
        <title>Genome sequence of a sulfur-reducing bacterium Desulfurobacterium indicum K6013.</title>
        <authorList>
            <person name="Cao J."/>
            <person name="Shao Z."/>
            <person name="Alain K."/>
            <person name="Jebbar M."/>
        </authorList>
    </citation>
    <scope>NUCLEOTIDE SEQUENCE [LARGE SCALE GENOMIC DNA]</scope>
    <source>
        <strain evidence="4 5">K6013</strain>
    </source>
</reference>
<evidence type="ECO:0000313" key="4">
    <source>
        <dbReference type="EMBL" id="OMH40748.1"/>
    </source>
</evidence>
<dbReference type="Pfam" id="PF01990">
    <property type="entry name" value="ATP-synt_F"/>
    <property type="match status" value="1"/>
</dbReference>
<dbReference type="RefSeq" id="WP_076712726.1">
    <property type="nucleotide sequence ID" value="NZ_MOEN01000009.1"/>
</dbReference>
<proteinExistence type="inferred from homology"/>
<keyword evidence="2" id="KW-0813">Transport</keyword>
<organism evidence="4 5">
    <name type="scientific">Desulfurobacterium indicum</name>
    <dbReference type="NCBI Taxonomy" id="1914305"/>
    <lineage>
        <taxon>Bacteria</taxon>
        <taxon>Pseudomonadati</taxon>
        <taxon>Aquificota</taxon>
        <taxon>Aquificia</taxon>
        <taxon>Desulfurobacteriales</taxon>
        <taxon>Desulfurobacteriaceae</taxon>
        <taxon>Desulfurobacterium</taxon>
    </lineage>
</organism>
<protein>
    <recommendedName>
        <fullName evidence="6">V-type ATP synthase subunit F</fullName>
    </recommendedName>
</protein>
<evidence type="ECO:0000256" key="1">
    <source>
        <dbReference type="ARBA" id="ARBA00010148"/>
    </source>
</evidence>
<dbReference type="GO" id="GO:0046961">
    <property type="term" value="F:proton-transporting ATPase activity, rotational mechanism"/>
    <property type="evidence" value="ECO:0007669"/>
    <property type="project" value="InterPro"/>
</dbReference>
<evidence type="ECO:0000256" key="2">
    <source>
        <dbReference type="ARBA" id="ARBA00022448"/>
    </source>
</evidence>
<sequence length="101" mass="10920">MRIIFVGTEDECVGFKLAGLETATAEDETAFKNVTSEILSDPEVAILVVSEKFADAFDKELKKKLGKKALPAVVFVPSIDGTTSKQSLKEFLASVLGVRLQ</sequence>
<evidence type="ECO:0000256" key="3">
    <source>
        <dbReference type="ARBA" id="ARBA00023065"/>
    </source>
</evidence>
<dbReference type="InterPro" id="IPR036906">
    <property type="entry name" value="ATPase_V1_fsu_sf"/>
</dbReference>
<keyword evidence="5" id="KW-1185">Reference proteome</keyword>
<gene>
    <name evidence="4" type="ORF">BLW93_03480</name>
</gene>
<dbReference type="SUPFAM" id="SSF159468">
    <property type="entry name" value="AtpF-like"/>
    <property type="match status" value="1"/>
</dbReference>
<dbReference type="Gene3D" id="3.40.50.10580">
    <property type="entry name" value="ATPase, V1 complex, subunit F"/>
    <property type="match status" value="1"/>
</dbReference>
<dbReference type="AlphaFoldDB" id="A0A1R1MLR0"/>
<name>A0A1R1MLR0_9BACT</name>
<comment type="caution">
    <text evidence="4">The sequence shown here is derived from an EMBL/GenBank/DDBJ whole genome shotgun (WGS) entry which is preliminary data.</text>
</comment>
<dbReference type="InterPro" id="IPR008218">
    <property type="entry name" value="ATPase_V1-cplx_f_g_su"/>
</dbReference>
<evidence type="ECO:0008006" key="6">
    <source>
        <dbReference type="Google" id="ProtNLM"/>
    </source>
</evidence>
<evidence type="ECO:0000313" key="5">
    <source>
        <dbReference type="Proteomes" id="UP000187408"/>
    </source>
</evidence>
<dbReference type="EMBL" id="MOEN01000009">
    <property type="protein sequence ID" value="OMH40748.1"/>
    <property type="molecule type" value="Genomic_DNA"/>
</dbReference>
<dbReference type="Proteomes" id="UP000187408">
    <property type="component" value="Unassembled WGS sequence"/>
</dbReference>
<accession>A0A1R1MLR0</accession>
<keyword evidence="3" id="KW-0406">Ion transport</keyword>
<comment type="similarity">
    <text evidence="1">Belongs to the V-ATPase F subunit family.</text>
</comment>
<dbReference type="STRING" id="1914305.BLW93_03480"/>
<dbReference type="OrthoDB" id="15081at2"/>